<proteinExistence type="inferred from homology"/>
<dbReference type="PANTHER" id="PTHR43734:SF7">
    <property type="entry name" value="4,4'-DIAPONEUROSPORENE OXYGENASE"/>
    <property type="match status" value="1"/>
</dbReference>
<evidence type="ECO:0000256" key="4">
    <source>
        <dbReference type="ARBA" id="ARBA00037901"/>
    </source>
</evidence>
<evidence type="ECO:0000313" key="12">
    <source>
        <dbReference type="EMBL" id="PRO66753.1"/>
    </source>
</evidence>
<dbReference type="InterPro" id="IPR002937">
    <property type="entry name" value="Amino_oxidase"/>
</dbReference>
<evidence type="ECO:0000256" key="7">
    <source>
        <dbReference type="ARBA" id="ARBA00041900"/>
    </source>
</evidence>
<dbReference type="OrthoDB" id="9814556at2"/>
<comment type="similarity">
    <text evidence="5">Belongs to the carotenoid/retinoid oxidoreductase family. CrtP subfamily.</text>
</comment>
<keyword evidence="13" id="KW-1185">Reference proteome</keyword>
<dbReference type="NCBIfam" id="TIGR02734">
    <property type="entry name" value="crtI_fam"/>
    <property type="match status" value="1"/>
</dbReference>
<dbReference type="EMBL" id="PVNS01000002">
    <property type="protein sequence ID" value="PRO66753.1"/>
    <property type="molecule type" value="Genomic_DNA"/>
</dbReference>
<reference evidence="12 13" key="1">
    <citation type="submission" date="2018-03" db="EMBL/GenBank/DDBJ databases">
        <title>Bacillus urumqiensis sp. nov., a moderately haloalkaliphilic bacterium isolated from a salt lake.</title>
        <authorList>
            <person name="Zhao B."/>
            <person name="Liao Z."/>
        </authorList>
    </citation>
    <scope>NUCLEOTIDE SEQUENCE [LARGE SCALE GENOMIC DNA]</scope>
    <source>
        <strain evidence="12 13">BZ-SZ-XJ18</strain>
    </source>
</reference>
<comment type="catalytic activity">
    <reaction evidence="9">
        <text>all-trans-4,4'-diaponeurosporene + 2 AH2 + 2 O2 = 4,4'-diaponeurosporenal + 2 A + 3 H2O</text>
        <dbReference type="Rhea" id="RHEA:56104"/>
        <dbReference type="ChEBI" id="CHEBI:13193"/>
        <dbReference type="ChEBI" id="CHEBI:15377"/>
        <dbReference type="ChEBI" id="CHEBI:15379"/>
        <dbReference type="ChEBI" id="CHEBI:17499"/>
        <dbReference type="ChEBI" id="CHEBI:62743"/>
        <dbReference type="ChEBI" id="CHEBI:79065"/>
    </reaction>
</comment>
<evidence type="ECO:0000256" key="3">
    <source>
        <dbReference type="ARBA" id="ARBA00023002"/>
    </source>
</evidence>
<dbReference type="Proteomes" id="UP000243650">
    <property type="component" value="Unassembled WGS sequence"/>
</dbReference>
<comment type="caution">
    <text evidence="12">The sequence shown here is derived from an EMBL/GenBank/DDBJ whole genome shotgun (WGS) entry which is preliminary data.</text>
</comment>
<organism evidence="12 13">
    <name type="scientific">Alkalicoccus urumqiensis</name>
    <name type="common">Bacillus urumqiensis</name>
    <dbReference type="NCBI Taxonomy" id="1548213"/>
    <lineage>
        <taxon>Bacteria</taxon>
        <taxon>Bacillati</taxon>
        <taxon>Bacillota</taxon>
        <taxon>Bacilli</taxon>
        <taxon>Bacillales</taxon>
        <taxon>Bacillaceae</taxon>
        <taxon>Alkalicoccus</taxon>
    </lineage>
</organism>
<evidence type="ECO:0000259" key="11">
    <source>
        <dbReference type="Pfam" id="PF01593"/>
    </source>
</evidence>
<evidence type="ECO:0000256" key="2">
    <source>
        <dbReference type="ARBA" id="ARBA00022746"/>
    </source>
</evidence>
<keyword evidence="2 10" id="KW-0125">Carotenoid biosynthesis</keyword>
<dbReference type="InterPro" id="IPR036188">
    <property type="entry name" value="FAD/NAD-bd_sf"/>
</dbReference>
<gene>
    <name evidence="12" type="ORF">C6I21_02160</name>
</gene>
<dbReference type="PANTHER" id="PTHR43734">
    <property type="entry name" value="PHYTOENE DESATURASE"/>
    <property type="match status" value="1"/>
</dbReference>
<evidence type="ECO:0000256" key="5">
    <source>
        <dbReference type="ARBA" id="ARBA00038194"/>
    </source>
</evidence>
<comment type="cofactor">
    <cofactor evidence="1">
        <name>FAD</name>
        <dbReference type="ChEBI" id="CHEBI:57692"/>
    </cofactor>
</comment>
<dbReference type="InterPro" id="IPR014105">
    <property type="entry name" value="Carotenoid/retinoid_OxRdtase"/>
</dbReference>
<evidence type="ECO:0000256" key="9">
    <source>
        <dbReference type="ARBA" id="ARBA00048532"/>
    </source>
</evidence>
<dbReference type="Pfam" id="PF01593">
    <property type="entry name" value="Amino_oxidase"/>
    <property type="match status" value="1"/>
</dbReference>
<sequence length="487" mass="54380">MTQKAVIIGAGLGGLAASIRLQSAGFQVTLIEKNSHCGGKMQRMQVGSASFDYGPNTITMPHIFQQVLTDAGLDPDDYFSFRHLENHTTNQFKDGSSFTFSSNKEQMKTELEKIDWSAADQYENYLTEVGKLYEQSAAQFFKRTFHHPKTYMSPSLFKAFTKVRPFETMDHFHRRFFRDERITAAFNRYATYIGSSPYTAPATFGLIGHLELSQGVYYTEGGNPSIAEGLTRAARTLGVSIHTEEAVRSLVIKDKKVTAAVTDHQVYEADVLILNGDLMTQVPALLPPSARPSMPDTFFNKAEPSLSAWVLLADIDESLPLNHHHVFFGENPKEEFDAIFRRRQFAEDPIIYLCTSAKTEPERRPGGENTFILVNAPARTGAEQPFSKDRLWEKLRERGLPLTKPPAAEKILDPGFVEQQYNAYRGALYGLSSHSKKSSFLRPGNKSRDLSNFYYCGGSTHPGGGSPMVTMSGMNTADLVIKEYSLS</sequence>
<dbReference type="RefSeq" id="WP_105957789.1">
    <property type="nucleotide sequence ID" value="NZ_PVNS01000002.1"/>
</dbReference>
<accession>A0A2P6MKF7</accession>
<evidence type="ECO:0000256" key="10">
    <source>
        <dbReference type="RuleBase" id="RU362075"/>
    </source>
</evidence>
<evidence type="ECO:0000256" key="8">
    <source>
        <dbReference type="ARBA" id="ARBA00042619"/>
    </source>
</evidence>
<evidence type="ECO:0000256" key="6">
    <source>
        <dbReference type="ARBA" id="ARBA00039159"/>
    </source>
</evidence>
<dbReference type="GO" id="GO:0016117">
    <property type="term" value="P:carotenoid biosynthetic process"/>
    <property type="evidence" value="ECO:0007669"/>
    <property type="project" value="UniProtKB-KW"/>
</dbReference>
<dbReference type="SUPFAM" id="SSF51905">
    <property type="entry name" value="FAD/NAD(P)-binding domain"/>
    <property type="match status" value="1"/>
</dbReference>
<name>A0A2P6MKF7_ALKUR</name>
<feature type="domain" description="Amine oxidase" evidence="11">
    <location>
        <begin position="12"/>
        <end position="481"/>
    </location>
</feature>
<dbReference type="AlphaFoldDB" id="A0A2P6MKF7"/>
<comment type="pathway">
    <text evidence="4">Carotenoid biosynthesis; staphyloxanthin biosynthesis; staphyloxanthin from farnesyl diphosphate: step 3/5.</text>
</comment>
<keyword evidence="3 10" id="KW-0560">Oxidoreductase</keyword>
<evidence type="ECO:0000313" key="13">
    <source>
        <dbReference type="Proteomes" id="UP000243650"/>
    </source>
</evidence>
<dbReference type="Gene3D" id="3.50.50.60">
    <property type="entry name" value="FAD/NAD(P)-binding domain"/>
    <property type="match status" value="2"/>
</dbReference>
<protein>
    <recommendedName>
        <fullName evidence="6">4,4'-diaponeurosporene oxygenase</fullName>
    </recommendedName>
    <alternativeName>
        <fullName evidence="7">4,4'-diaponeurosporene oxidase</fullName>
    </alternativeName>
    <alternativeName>
        <fullName evidence="8">Carotenoid oxidase</fullName>
    </alternativeName>
</protein>
<evidence type="ECO:0000256" key="1">
    <source>
        <dbReference type="ARBA" id="ARBA00001974"/>
    </source>
</evidence>
<dbReference type="GO" id="GO:0016491">
    <property type="term" value="F:oxidoreductase activity"/>
    <property type="evidence" value="ECO:0007669"/>
    <property type="project" value="UniProtKB-KW"/>
</dbReference>